<comment type="caution">
    <text evidence="1">The sequence shown here is derived from an EMBL/GenBank/DDBJ whole genome shotgun (WGS) entry which is preliminary data.</text>
</comment>
<dbReference type="Proteomes" id="UP001528411">
    <property type="component" value="Unassembled WGS sequence"/>
</dbReference>
<gene>
    <name evidence="1" type="ORF">PN838_06530</name>
</gene>
<keyword evidence="2" id="KW-1185">Reference proteome</keyword>
<proteinExistence type="predicted"/>
<dbReference type="EMBL" id="JAQOMS010000002">
    <property type="protein sequence ID" value="MDC2888468.1"/>
    <property type="molecule type" value="Genomic_DNA"/>
</dbReference>
<accession>A0ABT5FAA8</accession>
<organism evidence="1 2">
    <name type="scientific">Psychrosphaera algicola</name>
    <dbReference type="NCBI Taxonomy" id="3023714"/>
    <lineage>
        <taxon>Bacteria</taxon>
        <taxon>Pseudomonadati</taxon>
        <taxon>Pseudomonadota</taxon>
        <taxon>Gammaproteobacteria</taxon>
        <taxon>Alteromonadales</taxon>
        <taxon>Pseudoalteromonadaceae</taxon>
        <taxon>Psychrosphaera</taxon>
    </lineage>
</organism>
<evidence type="ECO:0008006" key="3">
    <source>
        <dbReference type="Google" id="ProtNLM"/>
    </source>
</evidence>
<reference evidence="1 2" key="1">
    <citation type="submission" date="2023-01" db="EMBL/GenBank/DDBJ databases">
        <title>Psychrosphaera sp. nov., isolated from marine algae.</title>
        <authorList>
            <person name="Bayburt H."/>
            <person name="Choi B.J."/>
            <person name="Kim J.M."/>
            <person name="Choi D.G."/>
            <person name="Jeon C.O."/>
        </authorList>
    </citation>
    <scope>NUCLEOTIDE SEQUENCE [LARGE SCALE GENOMIC DNA]</scope>
    <source>
        <strain evidence="1 2">G1-22</strain>
    </source>
</reference>
<dbReference type="RefSeq" id="WP_272180081.1">
    <property type="nucleotide sequence ID" value="NZ_JAQOMS010000002.1"/>
</dbReference>
<name>A0ABT5FAA8_9GAMM</name>
<evidence type="ECO:0000313" key="2">
    <source>
        <dbReference type="Proteomes" id="UP001528411"/>
    </source>
</evidence>
<evidence type="ECO:0000313" key="1">
    <source>
        <dbReference type="EMBL" id="MDC2888468.1"/>
    </source>
</evidence>
<sequence>MYTNQQLIVIKENPGSTSSPFTIDRITSSGGVTTYNSINSSTELRVFNAMDNNELLTSYNGSLDFHIGGITDSPLIADLNRSAYSDVKTLDYGDYRMDITDPNSTVKLSNSQILSLPTNSDKTVFFYLTEVEEADDGDDDTVEETELYVNSLIASNNAVEGYYHHEIQVVNFIEDFSSVTVYFVPKNSTISTTEHKAINTRAIATKQSLPNDEYDVFVIAKEGASEVLLANTSFELTSDSKNQFLVIEQEDKDIDNYIVTMFNQN</sequence>
<protein>
    <recommendedName>
        <fullName evidence="3">DUF4397 domain-containing protein</fullName>
    </recommendedName>
</protein>